<comment type="caution">
    <text evidence="2">The sequence shown here is derived from an EMBL/GenBank/DDBJ whole genome shotgun (WGS) entry which is preliminary data.</text>
</comment>
<feature type="region of interest" description="Disordered" evidence="1">
    <location>
        <begin position="310"/>
        <end position="352"/>
    </location>
</feature>
<proteinExistence type="predicted"/>
<accession>A0A2G1VX97</accession>
<feature type="compositionally biased region" description="Polar residues" evidence="1">
    <location>
        <begin position="317"/>
        <end position="328"/>
    </location>
</feature>
<feature type="compositionally biased region" description="Polar residues" evidence="1">
    <location>
        <begin position="128"/>
        <end position="138"/>
    </location>
</feature>
<feature type="region of interest" description="Disordered" evidence="1">
    <location>
        <begin position="115"/>
        <end position="166"/>
    </location>
</feature>
<keyword evidence="3" id="KW-1185">Reference proteome</keyword>
<dbReference type="OrthoDB" id="263898at2"/>
<evidence type="ECO:0000313" key="3">
    <source>
        <dbReference type="Proteomes" id="UP000225740"/>
    </source>
</evidence>
<feature type="compositionally biased region" description="Low complexity" evidence="1">
    <location>
        <begin position="117"/>
        <end position="127"/>
    </location>
</feature>
<feature type="compositionally biased region" description="Basic and acidic residues" evidence="1">
    <location>
        <begin position="335"/>
        <end position="344"/>
    </location>
</feature>
<feature type="compositionally biased region" description="Polar residues" evidence="1">
    <location>
        <begin position="148"/>
        <end position="162"/>
    </location>
</feature>
<dbReference type="EMBL" id="NIZW01000055">
    <property type="protein sequence ID" value="PHQ31392.1"/>
    <property type="molecule type" value="Genomic_DNA"/>
</dbReference>
<dbReference type="RefSeq" id="WP_099264481.1">
    <property type="nucleotide sequence ID" value="NZ_NIZW01000055.1"/>
</dbReference>
<dbReference type="Proteomes" id="UP000225740">
    <property type="component" value="Unassembled WGS sequence"/>
</dbReference>
<protein>
    <submittedName>
        <fullName evidence="2">Uncharacterized protein</fullName>
    </submittedName>
</protein>
<gene>
    <name evidence="2" type="ORF">CEE69_31380</name>
</gene>
<dbReference type="AlphaFoldDB" id="A0A2G1VX97"/>
<evidence type="ECO:0000256" key="1">
    <source>
        <dbReference type="SAM" id="MobiDB-lite"/>
    </source>
</evidence>
<evidence type="ECO:0000313" key="2">
    <source>
        <dbReference type="EMBL" id="PHQ31392.1"/>
    </source>
</evidence>
<sequence length="395" mass="43439">MKRQLDLLTDLPRGEQLAALRKIKLDTFNHKGRKVSGAIQKATLRVIDDHQGRGDCFASQSTLADEVGCGTTAIGLAIAALIAQDLITADRPHRMAPNRHRVVWSSVFRMVDPRDPPSVSRSPHSVDQSPAQRVSSDPPSVPQRPAQRLQNAPTIATSNAPTNRPDGEAEVVLVGELYRWGLKSAAVAVAVATHRGWSVEFIRELFIEAGGNREPQRWEPGQLSNWLTGKTPPPFDEHEATQRAAARIELPAKREANELRDSVRRDGQSRGVAEFIIEGLTFRNLAAAGLDRFATDAEKAAAVRLDELDREREGGQPSCSVNARNGSAPTVIDEPPNRERERVSRTGGQTQDATIRPQARMQNRVLFQRIPTGNRGNRAFSRRRAELVEALGGDL</sequence>
<dbReference type="GeneID" id="90612295"/>
<reference evidence="2 3" key="1">
    <citation type="submission" date="2017-06" db="EMBL/GenBank/DDBJ databases">
        <title>Description of Rhodopirellula bahusiensis sp. nov.</title>
        <authorList>
            <person name="Kizina J."/>
            <person name="Harder J."/>
        </authorList>
    </citation>
    <scope>NUCLEOTIDE SEQUENCE [LARGE SCALE GENOMIC DNA]</scope>
    <source>
        <strain evidence="2 3">SWK21</strain>
    </source>
</reference>
<organism evidence="2 3">
    <name type="scientific">Rhodopirellula bahusiensis</name>
    <dbReference type="NCBI Taxonomy" id="2014065"/>
    <lineage>
        <taxon>Bacteria</taxon>
        <taxon>Pseudomonadati</taxon>
        <taxon>Planctomycetota</taxon>
        <taxon>Planctomycetia</taxon>
        <taxon>Pirellulales</taxon>
        <taxon>Pirellulaceae</taxon>
        <taxon>Rhodopirellula</taxon>
    </lineage>
</organism>
<name>A0A2G1VX97_9BACT</name>